<evidence type="ECO:0000256" key="6">
    <source>
        <dbReference type="ARBA" id="ARBA00023136"/>
    </source>
</evidence>
<dbReference type="GO" id="GO:0005737">
    <property type="term" value="C:cytoplasm"/>
    <property type="evidence" value="ECO:0007669"/>
    <property type="project" value="UniProtKB-SubCell"/>
</dbReference>
<keyword evidence="2 10" id="KW-0963">Cytoplasm</keyword>
<dbReference type="Gene3D" id="1.20.120.140">
    <property type="entry name" value="Signal recognition particle SRP54, nucleotide-binding domain"/>
    <property type="match status" value="1"/>
</dbReference>
<dbReference type="PANTHER" id="PTHR43134:SF1">
    <property type="entry name" value="SIGNAL RECOGNITION PARTICLE RECEPTOR SUBUNIT ALPHA"/>
    <property type="match status" value="1"/>
</dbReference>
<evidence type="ECO:0000256" key="12">
    <source>
        <dbReference type="SAM" id="MobiDB-lite"/>
    </source>
</evidence>
<evidence type="ECO:0000256" key="5">
    <source>
        <dbReference type="ARBA" id="ARBA00023134"/>
    </source>
</evidence>
<keyword evidence="4 10" id="KW-0378">Hydrolase</keyword>
<dbReference type="FunFam" id="1.20.120.140:FF:000002">
    <property type="entry name" value="Signal recognition particle receptor FtsY"/>
    <property type="match status" value="1"/>
</dbReference>
<dbReference type="Pfam" id="PF00448">
    <property type="entry name" value="SRP54"/>
    <property type="match status" value="1"/>
</dbReference>
<evidence type="ECO:0000256" key="3">
    <source>
        <dbReference type="ARBA" id="ARBA00022741"/>
    </source>
</evidence>
<keyword evidence="1 10" id="KW-1003">Cell membrane</keyword>
<keyword evidence="6 10" id="KW-0472">Membrane</keyword>
<dbReference type="SMART" id="SM00962">
    <property type="entry name" value="SRP54"/>
    <property type="match status" value="1"/>
</dbReference>
<dbReference type="InterPro" id="IPR003593">
    <property type="entry name" value="AAA+_ATPase"/>
</dbReference>
<dbReference type="InterPro" id="IPR004390">
    <property type="entry name" value="SR_rcpt_FtsY"/>
</dbReference>
<dbReference type="Proteomes" id="UP001156701">
    <property type="component" value="Unassembled WGS sequence"/>
</dbReference>
<dbReference type="InterPro" id="IPR042101">
    <property type="entry name" value="SRP54_N_sf"/>
</dbReference>
<dbReference type="PROSITE" id="PS00300">
    <property type="entry name" value="SRP54"/>
    <property type="match status" value="1"/>
</dbReference>
<dbReference type="CDD" id="cd17874">
    <property type="entry name" value="FtsY"/>
    <property type="match status" value="1"/>
</dbReference>
<keyword evidence="11" id="KW-0175">Coiled coil</keyword>
<comment type="catalytic activity">
    <reaction evidence="8 10">
        <text>GTP + H2O = GDP + phosphate + H(+)</text>
        <dbReference type="Rhea" id="RHEA:19669"/>
        <dbReference type="ChEBI" id="CHEBI:15377"/>
        <dbReference type="ChEBI" id="CHEBI:15378"/>
        <dbReference type="ChEBI" id="CHEBI:37565"/>
        <dbReference type="ChEBI" id="CHEBI:43474"/>
        <dbReference type="ChEBI" id="CHEBI:58189"/>
        <dbReference type="EC" id="3.6.5.4"/>
    </reaction>
</comment>
<comment type="function">
    <text evidence="9 10">Involved in targeting and insertion of nascent membrane proteins into the cytoplasmic membrane. Acts as a receptor for the complex formed by the signal recognition particle (SRP) and the ribosome-nascent chain (RNC). Interaction with SRP-RNC leads to the transfer of the RNC complex to the Sec translocase for insertion into the membrane, the hydrolysis of GTP by both Ffh and FtsY, and the dissociation of the SRP-FtsY complex into the individual components.</text>
</comment>
<dbReference type="GO" id="GO:0005047">
    <property type="term" value="F:signal recognition particle binding"/>
    <property type="evidence" value="ECO:0007669"/>
    <property type="project" value="TreeGrafter"/>
</dbReference>
<keyword evidence="3 10" id="KW-0547">Nucleotide-binding</keyword>
<evidence type="ECO:0000313" key="14">
    <source>
        <dbReference type="EMBL" id="MDG4695187.1"/>
    </source>
</evidence>
<dbReference type="GO" id="GO:0005886">
    <property type="term" value="C:plasma membrane"/>
    <property type="evidence" value="ECO:0007669"/>
    <property type="project" value="UniProtKB-SubCell"/>
</dbReference>
<feature type="compositionally biased region" description="Low complexity" evidence="12">
    <location>
        <begin position="79"/>
        <end position="89"/>
    </location>
</feature>
<dbReference type="SUPFAM" id="SSF47364">
    <property type="entry name" value="Domain of the SRP/SRP receptor G-proteins"/>
    <property type="match status" value="1"/>
</dbReference>
<dbReference type="SMART" id="SM00963">
    <property type="entry name" value="SRP54_N"/>
    <property type="match status" value="1"/>
</dbReference>
<dbReference type="PANTHER" id="PTHR43134">
    <property type="entry name" value="SIGNAL RECOGNITION PARTICLE RECEPTOR SUBUNIT ALPHA"/>
    <property type="match status" value="1"/>
</dbReference>
<feature type="region of interest" description="Disordered" evidence="12">
    <location>
        <begin position="1"/>
        <end position="99"/>
    </location>
</feature>
<dbReference type="EMBL" id="JARRYG010000002">
    <property type="protein sequence ID" value="MDG4695187.1"/>
    <property type="molecule type" value="Genomic_DNA"/>
</dbReference>
<dbReference type="GO" id="GO:0003924">
    <property type="term" value="F:GTPase activity"/>
    <property type="evidence" value="ECO:0007669"/>
    <property type="project" value="UniProtKB-UniRule"/>
</dbReference>
<evidence type="ECO:0000313" key="15">
    <source>
        <dbReference type="Proteomes" id="UP001156701"/>
    </source>
</evidence>
<protein>
    <recommendedName>
        <fullName evidence="10">Signal recognition particle receptor FtsY</fullName>
        <shortName evidence="10">SRP receptor</shortName>
        <ecNumber evidence="10">3.6.5.4</ecNumber>
    </recommendedName>
</protein>
<sequence>MAKDKKKGFFSWLGFGRKNEEDTQKTDHQQTNTADEAEKQQQEQEVAIDIATAEAERQHQAEQAAIKAAEDEAQRQYEEQQAAIETATEQAEKEREAQIAAIQAAQEQAELERQKAEEARLIAEQAERERLEAEAMRVAEVEMERQRQAELAAIQAAEEALEQQRQADLATIKAAEEQAERERQEAEAARLAEEQAERERQEAEAARLAEEQAERERQEAEAARLAEEQAERERQEAEAARLAEEQAEREHQEAEAARLAEEQAERERQEAEAARLAEEQAERERQEAEAARLAEEQAERERQEAEAERLRLEEEKNNSPTEQEKPKKEGFFARLKKGLLKTRQNLGSGFLGLFSGKKIDDDLFDELEEQLLIADVGVDTTRKIINNLTAHASRKDLKDAEALYGKLREEMSDILAKVDKPLVIEDKKPYVILMVGVNGVGKTTTIGKLARQYQSEGKSVMLAAGDTFRAAAVEQLQVWGERNKIPVVAQHTGADPASVIFDAIQSAQAKGADVLIADTAGRLQNKSHLMEELKKIVRVMKKLDENAPHEIMLTLDASTGQNAVSQAKLFDEAVGLTGITLTKLDGTAKGGVIFSIADQFGIPIRYIGIGEGIEDLRPFKADDFIEALFAREE</sequence>
<evidence type="ECO:0000256" key="9">
    <source>
        <dbReference type="ARBA" id="ARBA00053570"/>
    </source>
</evidence>
<dbReference type="SUPFAM" id="SSF52540">
    <property type="entry name" value="P-loop containing nucleoside triphosphate hydrolases"/>
    <property type="match status" value="1"/>
</dbReference>
<dbReference type="HAMAP" id="MF_00920">
    <property type="entry name" value="FtsY"/>
    <property type="match status" value="1"/>
</dbReference>
<feature type="region of interest" description="Disordered" evidence="12">
    <location>
        <begin position="174"/>
        <end position="329"/>
    </location>
</feature>
<feature type="domain" description="SRP54-type proteins GTP-binding" evidence="13">
    <location>
        <begin position="603"/>
        <end position="616"/>
    </location>
</feature>
<feature type="binding site" evidence="10">
    <location>
        <begin position="582"/>
        <end position="585"/>
    </location>
    <ligand>
        <name>GTP</name>
        <dbReference type="ChEBI" id="CHEBI:37565"/>
    </ligand>
</feature>
<feature type="coiled-coil region" evidence="11">
    <location>
        <begin position="390"/>
        <end position="417"/>
    </location>
</feature>
<name>A0AA42FEJ9_9GAMM</name>
<organism evidence="14 15">
    <name type="scientific">Providencia huashanensis</name>
    <dbReference type="NCBI Taxonomy" id="3037798"/>
    <lineage>
        <taxon>Bacteria</taxon>
        <taxon>Pseudomonadati</taxon>
        <taxon>Pseudomonadota</taxon>
        <taxon>Gammaproteobacteria</taxon>
        <taxon>Enterobacterales</taxon>
        <taxon>Morganellaceae</taxon>
        <taxon>Providencia</taxon>
    </lineage>
</organism>
<comment type="similarity">
    <text evidence="10">Belongs to the GTP-binding SRP family. FtsY subfamily.</text>
</comment>
<dbReference type="EC" id="3.6.5.4" evidence="10"/>
<dbReference type="InterPro" id="IPR027417">
    <property type="entry name" value="P-loop_NTPase"/>
</dbReference>
<dbReference type="SMART" id="SM00382">
    <property type="entry name" value="AAA"/>
    <property type="match status" value="1"/>
</dbReference>
<evidence type="ECO:0000256" key="2">
    <source>
        <dbReference type="ARBA" id="ARBA00022490"/>
    </source>
</evidence>
<comment type="subcellular location">
    <subcellularLocation>
        <location evidence="10">Cell membrane</location>
        <topology evidence="10">Peripheral membrane protein</topology>
        <orientation evidence="10">Cytoplasmic side</orientation>
    </subcellularLocation>
    <subcellularLocation>
        <location evidence="10">Cytoplasm</location>
    </subcellularLocation>
</comment>
<feature type="compositionally biased region" description="Basic and acidic residues" evidence="12">
    <location>
        <begin position="68"/>
        <end position="78"/>
    </location>
</feature>
<dbReference type="FunFam" id="3.40.50.300:FF:000053">
    <property type="entry name" value="Signal recognition particle receptor FtsY"/>
    <property type="match status" value="1"/>
</dbReference>
<reference evidence="14" key="1">
    <citation type="submission" date="2023-03" db="EMBL/GenBank/DDBJ databases">
        <title>a new species belonging to Providencia genus.</title>
        <authorList>
            <person name="Yang W."/>
            <person name="Hu F."/>
            <person name="Shen S."/>
            <person name="Ding L."/>
            <person name="Yin D."/>
        </authorList>
    </citation>
    <scope>NUCLEOTIDE SEQUENCE</scope>
    <source>
        <strain evidence="14">CRE-3FA-0001</strain>
    </source>
</reference>
<dbReference type="Gene3D" id="3.40.50.300">
    <property type="entry name" value="P-loop containing nucleotide triphosphate hydrolases"/>
    <property type="match status" value="1"/>
</dbReference>
<evidence type="ECO:0000256" key="4">
    <source>
        <dbReference type="ARBA" id="ARBA00022801"/>
    </source>
</evidence>
<evidence type="ECO:0000256" key="11">
    <source>
        <dbReference type="SAM" id="Coils"/>
    </source>
</evidence>
<feature type="compositionally biased region" description="Basic and acidic residues" evidence="12">
    <location>
        <begin position="17"/>
        <end position="28"/>
    </location>
</feature>
<evidence type="ECO:0000259" key="13">
    <source>
        <dbReference type="PROSITE" id="PS00300"/>
    </source>
</evidence>
<feature type="binding site" evidence="10">
    <location>
        <begin position="518"/>
        <end position="522"/>
    </location>
    <ligand>
        <name>GTP</name>
        <dbReference type="ChEBI" id="CHEBI:37565"/>
    </ligand>
</feature>
<comment type="subunit">
    <text evidence="10">Part of the signal recognition particle protein translocation system, which is composed of SRP and FtsY. SRP is a ribonucleoprotein composed of Ffh and a 4.5S RNA molecule.</text>
</comment>
<keyword evidence="5 10" id="KW-0342">GTP-binding</keyword>
<proteinExistence type="inferred from homology"/>
<gene>
    <name evidence="10 14" type="primary">ftsY</name>
    <name evidence="14" type="ORF">P7V44_02915</name>
</gene>
<dbReference type="GO" id="GO:0005525">
    <property type="term" value="F:GTP binding"/>
    <property type="evidence" value="ECO:0007669"/>
    <property type="project" value="UniProtKB-UniRule"/>
</dbReference>
<dbReference type="Pfam" id="PF02881">
    <property type="entry name" value="SRP54_N"/>
    <property type="match status" value="1"/>
</dbReference>
<keyword evidence="7 10" id="KW-0675">Receptor</keyword>
<dbReference type="InterPro" id="IPR000897">
    <property type="entry name" value="SRP54_GTPase_dom"/>
</dbReference>
<evidence type="ECO:0000256" key="1">
    <source>
        <dbReference type="ARBA" id="ARBA00022475"/>
    </source>
</evidence>
<dbReference type="GO" id="GO:0006614">
    <property type="term" value="P:SRP-dependent cotranslational protein targeting to membrane"/>
    <property type="evidence" value="ECO:0007669"/>
    <property type="project" value="InterPro"/>
</dbReference>
<dbReference type="InterPro" id="IPR036225">
    <property type="entry name" value="SRP/SRP_N"/>
</dbReference>
<evidence type="ECO:0000256" key="8">
    <source>
        <dbReference type="ARBA" id="ARBA00048027"/>
    </source>
</evidence>
<feature type="binding site" evidence="10">
    <location>
        <begin position="436"/>
        <end position="443"/>
    </location>
    <ligand>
        <name>GTP</name>
        <dbReference type="ChEBI" id="CHEBI:37565"/>
    </ligand>
</feature>
<accession>A0AA42FEJ9</accession>
<evidence type="ECO:0000256" key="10">
    <source>
        <dbReference type="HAMAP-Rule" id="MF_00920"/>
    </source>
</evidence>
<dbReference type="AlphaFoldDB" id="A0AA42FEJ9"/>
<evidence type="ECO:0000256" key="7">
    <source>
        <dbReference type="ARBA" id="ARBA00023170"/>
    </source>
</evidence>
<comment type="caution">
    <text evidence="14">The sequence shown here is derived from an EMBL/GenBank/DDBJ whole genome shotgun (WGS) entry which is preliminary data.</text>
</comment>
<dbReference type="NCBIfam" id="TIGR00064">
    <property type="entry name" value="ftsY"/>
    <property type="match status" value="1"/>
</dbReference>
<dbReference type="InterPro" id="IPR013822">
    <property type="entry name" value="Signal_recog_particl_SRP54_hlx"/>
</dbReference>
<dbReference type="RefSeq" id="WP_278030656.1">
    <property type="nucleotide sequence ID" value="NZ_JARRYG010000002.1"/>
</dbReference>